<keyword evidence="3" id="KW-0732">Signal</keyword>
<dbReference type="Gene3D" id="3.40.50.200">
    <property type="entry name" value="Peptidase S8/S53 domain"/>
    <property type="match status" value="1"/>
</dbReference>
<dbReference type="GO" id="GO:0005576">
    <property type="term" value="C:extracellular region"/>
    <property type="evidence" value="ECO:0007669"/>
    <property type="project" value="UniProtKB-SubCell"/>
</dbReference>
<feature type="region of interest" description="Disordered" evidence="4">
    <location>
        <begin position="32"/>
        <end position="51"/>
    </location>
</feature>
<dbReference type="InterPro" id="IPR036852">
    <property type="entry name" value="Peptidase_S8/S53_dom_sf"/>
</dbReference>
<evidence type="ECO:0000256" key="3">
    <source>
        <dbReference type="ARBA" id="ARBA00022729"/>
    </source>
</evidence>
<dbReference type="InParanoid" id="B9GHH6"/>
<evidence type="ECO:0000256" key="2">
    <source>
        <dbReference type="ARBA" id="ARBA00011073"/>
    </source>
</evidence>
<gene>
    <name evidence="5" type="ORF">POPTR_001G469100</name>
</gene>
<dbReference type="AlphaFoldDB" id="B9GHH6"/>
<organism evidence="5 6">
    <name type="scientific">Populus trichocarpa</name>
    <name type="common">Western balsam poplar</name>
    <name type="synonym">Populus balsamifera subsp. trichocarpa</name>
    <dbReference type="NCBI Taxonomy" id="3694"/>
    <lineage>
        <taxon>Eukaryota</taxon>
        <taxon>Viridiplantae</taxon>
        <taxon>Streptophyta</taxon>
        <taxon>Embryophyta</taxon>
        <taxon>Tracheophyta</taxon>
        <taxon>Spermatophyta</taxon>
        <taxon>Magnoliopsida</taxon>
        <taxon>eudicotyledons</taxon>
        <taxon>Gunneridae</taxon>
        <taxon>Pentapetalae</taxon>
        <taxon>rosids</taxon>
        <taxon>fabids</taxon>
        <taxon>Malpighiales</taxon>
        <taxon>Salicaceae</taxon>
        <taxon>Saliceae</taxon>
        <taxon>Populus</taxon>
    </lineage>
</organism>
<reference evidence="5 6" key="1">
    <citation type="journal article" date="2006" name="Science">
        <title>The genome of black cottonwood, Populus trichocarpa (Torr. &amp; Gray).</title>
        <authorList>
            <person name="Tuskan G.A."/>
            <person name="Difazio S."/>
            <person name="Jansson S."/>
            <person name="Bohlmann J."/>
            <person name="Grigoriev I."/>
            <person name="Hellsten U."/>
            <person name="Putnam N."/>
            <person name="Ralph S."/>
            <person name="Rombauts S."/>
            <person name="Salamov A."/>
            <person name="Schein J."/>
            <person name="Sterck L."/>
            <person name="Aerts A."/>
            <person name="Bhalerao R.R."/>
            <person name="Bhalerao R.P."/>
            <person name="Blaudez D."/>
            <person name="Boerjan W."/>
            <person name="Brun A."/>
            <person name="Brunner A."/>
            <person name="Busov V."/>
            <person name="Campbell M."/>
            <person name="Carlson J."/>
            <person name="Chalot M."/>
            <person name="Chapman J."/>
            <person name="Chen G.L."/>
            <person name="Cooper D."/>
            <person name="Coutinho P.M."/>
            <person name="Couturier J."/>
            <person name="Covert S."/>
            <person name="Cronk Q."/>
            <person name="Cunningham R."/>
            <person name="Davis J."/>
            <person name="Degroeve S."/>
            <person name="Dejardin A."/>
            <person name="Depamphilis C."/>
            <person name="Detter J."/>
            <person name="Dirks B."/>
            <person name="Dubchak I."/>
            <person name="Duplessis S."/>
            <person name="Ehlting J."/>
            <person name="Ellis B."/>
            <person name="Gendler K."/>
            <person name="Goodstein D."/>
            <person name="Gribskov M."/>
            <person name="Grimwood J."/>
            <person name="Groover A."/>
            <person name="Gunter L."/>
            <person name="Hamberger B."/>
            <person name="Heinze B."/>
            <person name="Helariutta Y."/>
            <person name="Henrissat B."/>
            <person name="Holligan D."/>
            <person name="Holt R."/>
            <person name="Huang W."/>
            <person name="Islam-Faridi N."/>
            <person name="Jones S."/>
            <person name="Jones-Rhoades M."/>
            <person name="Jorgensen R."/>
            <person name="Joshi C."/>
            <person name="Kangasjarvi J."/>
            <person name="Karlsson J."/>
            <person name="Kelleher C."/>
            <person name="Kirkpatrick R."/>
            <person name="Kirst M."/>
            <person name="Kohler A."/>
            <person name="Kalluri U."/>
            <person name="Larimer F."/>
            <person name="Leebens-Mack J."/>
            <person name="Leple J.C."/>
            <person name="Locascio P."/>
            <person name="Lou Y."/>
            <person name="Lucas S."/>
            <person name="Martin F."/>
            <person name="Montanini B."/>
            <person name="Napoli C."/>
            <person name="Nelson D.R."/>
            <person name="Nelson C."/>
            <person name="Nieminen K."/>
            <person name="Nilsson O."/>
            <person name="Pereda V."/>
            <person name="Peter G."/>
            <person name="Philippe R."/>
            <person name="Pilate G."/>
            <person name="Poliakov A."/>
            <person name="Razumovskaya J."/>
            <person name="Richardson P."/>
            <person name="Rinaldi C."/>
            <person name="Ritland K."/>
            <person name="Rouze P."/>
            <person name="Ryaboy D."/>
            <person name="Schmutz J."/>
            <person name="Schrader J."/>
            <person name="Segerman B."/>
            <person name="Shin H."/>
            <person name="Siddiqui A."/>
            <person name="Sterky F."/>
            <person name="Terry A."/>
            <person name="Tsai C.J."/>
            <person name="Uberbacher E."/>
            <person name="Unneberg P."/>
            <person name="Vahala J."/>
            <person name="Wall K."/>
            <person name="Wessler S."/>
            <person name="Yang G."/>
            <person name="Yin T."/>
            <person name="Douglas C."/>
            <person name="Marra M."/>
            <person name="Sandberg G."/>
            <person name="Van de Peer Y."/>
            <person name="Rokhsar D."/>
        </authorList>
    </citation>
    <scope>NUCLEOTIDE SEQUENCE [LARGE SCALE GENOMIC DNA]</scope>
    <source>
        <strain evidence="6">cv. Nisqually</strain>
    </source>
</reference>
<evidence type="ECO:0000256" key="4">
    <source>
        <dbReference type="SAM" id="MobiDB-lite"/>
    </source>
</evidence>
<dbReference type="STRING" id="3694.B9GHH6"/>
<dbReference type="Gene3D" id="3.50.30.30">
    <property type="match status" value="1"/>
</dbReference>
<dbReference type="GO" id="GO:0004252">
    <property type="term" value="F:serine-type endopeptidase activity"/>
    <property type="evidence" value="ECO:0007669"/>
    <property type="project" value="InterPro"/>
</dbReference>
<dbReference type="HOGENOM" id="CLU_1139623_0_0_1"/>
<protein>
    <submittedName>
        <fullName evidence="5">Uncharacterized protein</fullName>
    </submittedName>
</protein>
<dbReference type="Proteomes" id="UP000006729">
    <property type="component" value="Chromosome 1"/>
</dbReference>
<dbReference type="CDD" id="cd02120">
    <property type="entry name" value="PA_subtilisin_like"/>
    <property type="match status" value="1"/>
</dbReference>
<sequence>MEHSTRFRRRQTGEDVIIGSIDTSKGSGFGVLRESGCEGQQSRSSDDEGMGPVPSRWKGIFWLHTIYRPLVVALFLEKMFLVLGTELLESTNIRIQECRISTWCENHKGHEAELAGAVGMIFENVREHGNELLTYPHVLPAAHIDLTDGEAAIAFIISAKKPPASISPGNTDLGVNSNPAMAKFSSRGPNSIEPAILEGNMASHLTSIRLSNGLRATPFAHAAGHVQPNLAADPGLVYGTTVND</sequence>
<comment type="similarity">
    <text evidence="2">Belongs to the peptidase S8 family.</text>
</comment>
<evidence type="ECO:0000256" key="1">
    <source>
        <dbReference type="ARBA" id="ARBA00004613"/>
    </source>
</evidence>
<keyword evidence="6" id="KW-1185">Reference proteome</keyword>
<dbReference type="InterPro" id="IPR045051">
    <property type="entry name" value="SBT"/>
</dbReference>
<proteinExistence type="inferred from homology"/>
<evidence type="ECO:0000313" key="6">
    <source>
        <dbReference type="Proteomes" id="UP000006729"/>
    </source>
</evidence>
<dbReference type="EMBL" id="CM009290">
    <property type="protein sequence ID" value="PNT60362.1"/>
    <property type="molecule type" value="Genomic_DNA"/>
</dbReference>
<dbReference type="PANTHER" id="PTHR10795">
    <property type="entry name" value="PROPROTEIN CONVERTASE SUBTILISIN/KEXIN"/>
    <property type="match status" value="1"/>
</dbReference>
<accession>B9GHH6</accession>
<comment type="subcellular location">
    <subcellularLocation>
        <location evidence="1">Secreted</location>
    </subcellularLocation>
</comment>
<evidence type="ECO:0000313" key="5">
    <source>
        <dbReference type="EMBL" id="PNT60362.1"/>
    </source>
</evidence>
<dbReference type="GO" id="GO:0006508">
    <property type="term" value="P:proteolysis"/>
    <property type="evidence" value="ECO:0007669"/>
    <property type="project" value="InterPro"/>
</dbReference>
<name>B9GHH6_POPTR</name>